<dbReference type="AlphaFoldDB" id="A0A6A0ACZ8"/>
<sequence>MRVNSNPGWLAALLTCTPKHKRQPCSLTRAHALKSCLTAGPGTAHRHTEKQAKEREPACGQELEGRGQVYAQVGCRTVIPLLPQLIP</sequence>
<accession>A0A6A0ACZ8</accession>
<dbReference type="EMBL" id="BLLF01004923">
    <property type="protein sequence ID" value="GFH30462.1"/>
    <property type="molecule type" value="Genomic_DNA"/>
</dbReference>
<organism evidence="2 3">
    <name type="scientific">Haematococcus lacustris</name>
    <name type="common">Green alga</name>
    <name type="synonym">Haematococcus pluvialis</name>
    <dbReference type="NCBI Taxonomy" id="44745"/>
    <lineage>
        <taxon>Eukaryota</taxon>
        <taxon>Viridiplantae</taxon>
        <taxon>Chlorophyta</taxon>
        <taxon>core chlorophytes</taxon>
        <taxon>Chlorophyceae</taxon>
        <taxon>CS clade</taxon>
        <taxon>Chlamydomonadales</taxon>
        <taxon>Haematococcaceae</taxon>
        <taxon>Haematococcus</taxon>
    </lineage>
</organism>
<gene>
    <name evidence="2" type="ORF">HaLaN_29324</name>
</gene>
<evidence type="ECO:0000313" key="3">
    <source>
        <dbReference type="Proteomes" id="UP000485058"/>
    </source>
</evidence>
<evidence type="ECO:0000313" key="2">
    <source>
        <dbReference type="EMBL" id="GFH30462.1"/>
    </source>
</evidence>
<feature type="region of interest" description="Disordered" evidence="1">
    <location>
        <begin position="39"/>
        <end position="60"/>
    </location>
</feature>
<evidence type="ECO:0000256" key="1">
    <source>
        <dbReference type="SAM" id="MobiDB-lite"/>
    </source>
</evidence>
<comment type="caution">
    <text evidence="2">The sequence shown here is derived from an EMBL/GenBank/DDBJ whole genome shotgun (WGS) entry which is preliminary data.</text>
</comment>
<reference evidence="2 3" key="1">
    <citation type="submission" date="2020-02" db="EMBL/GenBank/DDBJ databases">
        <title>Draft genome sequence of Haematococcus lacustris strain NIES-144.</title>
        <authorList>
            <person name="Morimoto D."/>
            <person name="Nakagawa S."/>
            <person name="Yoshida T."/>
            <person name="Sawayama S."/>
        </authorList>
    </citation>
    <scope>NUCLEOTIDE SEQUENCE [LARGE SCALE GENOMIC DNA]</scope>
    <source>
        <strain evidence="2 3">NIES-144</strain>
    </source>
</reference>
<proteinExistence type="predicted"/>
<dbReference type="Proteomes" id="UP000485058">
    <property type="component" value="Unassembled WGS sequence"/>
</dbReference>
<protein>
    <submittedName>
        <fullName evidence="2">Uncharacterized protein</fullName>
    </submittedName>
</protein>
<keyword evidence="3" id="KW-1185">Reference proteome</keyword>
<name>A0A6A0ACZ8_HAELA</name>